<dbReference type="InterPro" id="IPR057810">
    <property type="entry name" value="RBD_ZCCHC3_1st"/>
</dbReference>
<accession>H3A6Y4</accession>
<reference evidence="4" key="3">
    <citation type="submission" date="2025-09" db="UniProtKB">
        <authorList>
            <consortium name="Ensembl"/>
        </authorList>
    </citation>
    <scope>IDENTIFICATION</scope>
</reference>
<dbReference type="SUPFAM" id="SSF57756">
    <property type="entry name" value="Retrovirus zinc finger-like domains"/>
    <property type="match status" value="1"/>
</dbReference>
<evidence type="ECO:0000256" key="2">
    <source>
        <dbReference type="SAM" id="MobiDB-lite"/>
    </source>
</evidence>
<dbReference type="PANTHER" id="PTHR22639:SF4">
    <property type="entry name" value="ZINC FINGER CCHC DOMAIN-CONTAINING PROTEIN 3"/>
    <property type="match status" value="1"/>
</dbReference>
<sequence>MEKRSDVLIELTAEESRENLQEMESTEDAGKEQEDKEGQKTSTSGKALYSEILKRKEKEKESEREKRERPSFSRIDYRRKNVVRLYYTGKIIPDRDMVGKDMIIDSLHFTPLHVFAFIHIAGTREFDISFRNVAYLDSFWARYKEVKDDLLWKDFEVIKISESATRQVTILFKSELVPASDISFWLKRHCEEVGFLKPIHDRNGFWIGGYKVLVKLYITDAGLVHLPNFITIGRDRRFLFYPGQPSVCHKCGLGRHFGTNCTKLFCSRCGLSGHLAKDCKSEIKCNLCNQTGHLYINCPKSEKNGLPEALWSGLSVEEQMDAEAEALEEQTVDERVIVTEEGDIGSKKKVPFVTIPEENIVKQKQDEFDKIKKKSENGVSPVLAGISNSEKNGGSGDVGGLRGSDVPEEEVIASGSNSAWRKVSESEEFNRTMGEPGESVENAGNNKKNEGLGELEDSEARQEEGKTDKDKII</sequence>
<feature type="region of interest" description="Disordered" evidence="2">
    <location>
        <begin position="381"/>
        <end position="473"/>
    </location>
</feature>
<keyword evidence="1" id="KW-0862">Zinc</keyword>
<dbReference type="Bgee" id="ENSLACG00000004809">
    <property type="expression patterns" value="Expressed in muscle tissue"/>
</dbReference>
<dbReference type="InterPro" id="IPR001878">
    <property type="entry name" value="Znf_CCHC"/>
</dbReference>
<dbReference type="EMBL" id="AFYH01196518">
    <property type="status" value="NOT_ANNOTATED_CDS"/>
    <property type="molecule type" value="Genomic_DNA"/>
</dbReference>
<proteinExistence type="predicted"/>
<reference evidence="4" key="2">
    <citation type="submission" date="2025-08" db="UniProtKB">
        <authorList>
            <consortium name="Ensembl"/>
        </authorList>
    </citation>
    <scope>IDENTIFICATION</scope>
</reference>
<dbReference type="GO" id="GO:0002218">
    <property type="term" value="P:activation of innate immune response"/>
    <property type="evidence" value="ECO:0007669"/>
    <property type="project" value="InterPro"/>
</dbReference>
<keyword evidence="1" id="KW-0479">Metal-binding</keyword>
<dbReference type="PANTHER" id="PTHR22639">
    <property type="entry name" value="GAG-RELATED PROTEIN"/>
    <property type="match status" value="1"/>
</dbReference>
<dbReference type="Pfam" id="PF00098">
    <property type="entry name" value="zf-CCHC"/>
    <property type="match status" value="1"/>
</dbReference>
<reference evidence="5" key="1">
    <citation type="submission" date="2011-08" db="EMBL/GenBank/DDBJ databases">
        <title>The draft genome of Latimeria chalumnae.</title>
        <authorList>
            <person name="Di Palma F."/>
            <person name="Alfoldi J."/>
            <person name="Johnson J."/>
            <person name="Berlin A."/>
            <person name="Gnerre S."/>
            <person name="Jaffe D."/>
            <person name="MacCallum I."/>
            <person name="Young S."/>
            <person name="Walker B.J."/>
            <person name="Lander E."/>
            <person name="Lindblad-Toh K."/>
        </authorList>
    </citation>
    <scope>NUCLEOTIDE SEQUENCE [LARGE SCALE GENOMIC DNA]</scope>
    <source>
        <strain evidence="5">Wild caught</strain>
    </source>
</reference>
<dbReference type="GO" id="GO:0003723">
    <property type="term" value="F:RNA binding"/>
    <property type="evidence" value="ECO:0007669"/>
    <property type="project" value="InterPro"/>
</dbReference>
<feature type="compositionally biased region" description="Basic and acidic residues" evidence="2">
    <location>
        <begin position="28"/>
        <end position="39"/>
    </location>
</feature>
<dbReference type="GeneTree" id="ENSGT00530000063983"/>
<feature type="compositionally biased region" description="Basic and acidic residues" evidence="2">
    <location>
        <begin position="52"/>
        <end position="70"/>
    </location>
</feature>
<dbReference type="PROSITE" id="PS50158">
    <property type="entry name" value="ZF_CCHC"/>
    <property type="match status" value="1"/>
</dbReference>
<dbReference type="Ensembl" id="ENSLACT00000005453.1">
    <property type="protein sequence ID" value="ENSLACP00000005405.1"/>
    <property type="gene ID" value="ENSLACG00000004809.1"/>
</dbReference>
<dbReference type="InterPro" id="IPR057811">
    <property type="entry name" value="RBD_ZCCHC3_2nd"/>
</dbReference>
<organism evidence="4 5">
    <name type="scientific">Latimeria chalumnae</name>
    <name type="common">Coelacanth</name>
    <dbReference type="NCBI Taxonomy" id="7897"/>
    <lineage>
        <taxon>Eukaryota</taxon>
        <taxon>Metazoa</taxon>
        <taxon>Chordata</taxon>
        <taxon>Craniata</taxon>
        <taxon>Vertebrata</taxon>
        <taxon>Euteleostomi</taxon>
        <taxon>Coelacanthiformes</taxon>
        <taxon>Coelacanthidae</taxon>
        <taxon>Latimeria</taxon>
    </lineage>
</organism>
<feature type="compositionally biased region" description="Gly residues" evidence="2">
    <location>
        <begin position="393"/>
        <end position="402"/>
    </location>
</feature>
<feature type="region of interest" description="Disordered" evidence="2">
    <location>
        <begin position="1"/>
        <end position="70"/>
    </location>
</feature>
<keyword evidence="5" id="KW-1185">Reference proteome</keyword>
<name>H3A6Y4_LATCH</name>
<dbReference type="GO" id="GO:0003690">
    <property type="term" value="F:double-stranded DNA binding"/>
    <property type="evidence" value="ECO:0007669"/>
    <property type="project" value="InterPro"/>
</dbReference>
<dbReference type="FunCoup" id="H3A6Y4">
    <property type="interactions" value="577"/>
</dbReference>
<dbReference type="SMART" id="SM00343">
    <property type="entry name" value="ZnF_C2HC"/>
    <property type="match status" value="3"/>
</dbReference>
<keyword evidence="1" id="KW-0863">Zinc-finger</keyword>
<dbReference type="Proteomes" id="UP000008672">
    <property type="component" value="Unassembled WGS sequence"/>
</dbReference>
<dbReference type="InterPro" id="IPR042509">
    <property type="entry name" value="ZCCHC3"/>
</dbReference>
<dbReference type="AlphaFoldDB" id="H3A6Y4"/>
<dbReference type="InterPro" id="IPR036875">
    <property type="entry name" value="Znf_CCHC_sf"/>
</dbReference>
<dbReference type="Pfam" id="PF23058">
    <property type="entry name" value="RBD_ZCCHC3_2nd"/>
    <property type="match status" value="1"/>
</dbReference>
<dbReference type="InParanoid" id="H3A6Y4"/>
<dbReference type="STRING" id="7897.ENSLACP00000005405"/>
<feature type="compositionally biased region" description="Basic and acidic residues" evidence="2">
    <location>
        <begin position="458"/>
        <end position="473"/>
    </location>
</feature>
<feature type="domain" description="CCHC-type" evidence="3">
    <location>
        <begin position="266"/>
        <end position="281"/>
    </location>
</feature>
<protein>
    <recommendedName>
        <fullName evidence="3">CCHC-type domain-containing protein</fullName>
    </recommendedName>
</protein>
<evidence type="ECO:0000313" key="5">
    <source>
        <dbReference type="Proteomes" id="UP000008672"/>
    </source>
</evidence>
<dbReference type="eggNOG" id="KOG4400">
    <property type="taxonomic scope" value="Eukaryota"/>
</dbReference>
<evidence type="ECO:0000259" key="3">
    <source>
        <dbReference type="PROSITE" id="PS50158"/>
    </source>
</evidence>
<dbReference type="Pfam" id="PF23057">
    <property type="entry name" value="RBD_ZCCHC3_1st"/>
    <property type="match status" value="1"/>
</dbReference>
<dbReference type="GO" id="GO:0008270">
    <property type="term" value="F:zinc ion binding"/>
    <property type="evidence" value="ECO:0007669"/>
    <property type="project" value="UniProtKB-KW"/>
</dbReference>
<evidence type="ECO:0000256" key="1">
    <source>
        <dbReference type="PROSITE-ProRule" id="PRU00047"/>
    </source>
</evidence>
<evidence type="ECO:0000313" key="4">
    <source>
        <dbReference type="Ensembl" id="ENSLACP00000005405.1"/>
    </source>
</evidence>
<dbReference type="Gene3D" id="4.10.60.10">
    <property type="entry name" value="Zinc finger, CCHC-type"/>
    <property type="match status" value="1"/>
</dbReference>
<dbReference type="HOGENOM" id="CLU_045922_0_0_1"/>
<dbReference type="OMA" id="ACHKSIC"/>